<organism evidence="12 13">
    <name type="scientific">Caenorhabditis angaria</name>
    <dbReference type="NCBI Taxonomy" id="860376"/>
    <lineage>
        <taxon>Eukaryota</taxon>
        <taxon>Metazoa</taxon>
        <taxon>Ecdysozoa</taxon>
        <taxon>Nematoda</taxon>
        <taxon>Chromadorea</taxon>
        <taxon>Rhabditida</taxon>
        <taxon>Rhabditina</taxon>
        <taxon>Rhabditomorpha</taxon>
        <taxon>Rhabditoidea</taxon>
        <taxon>Rhabditidae</taxon>
        <taxon>Peloderinae</taxon>
        <taxon>Caenorhabditis</taxon>
    </lineage>
</organism>
<evidence type="ECO:0000256" key="5">
    <source>
        <dbReference type="ARBA" id="ARBA00022833"/>
    </source>
</evidence>
<dbReference type="AlphaFoldDB" id="A0A9P1MWH4"/>
<keyword evidence="3" id="KW-0677">Repeat</keyword>
<dbReference type="EMBL" id="CANHGI010000002">
    <property type="protein sequence ID" value="CAI5442854.1"/>
    <property type="molecule type" value="Genomic_DNA"/>
</dbReference>
<evidence type="ECO:0000256" key="2">
    <source>
        <dbReference type="ARBA" id="ARBA00022723"/>
    </source>
</evidence>
<dbReference type="PANTHER" id="PTHR24379:SF121">
    <property type="entry name" value="C2H2-TYPE DOMAIN-CONTAINING PROTEIN"/>
    <property type="match status" value="1"/>
</dbReference>
<dbReference type="InterPro" id="IPR013087">
    <property type="entry name" value="Znf_C2H2_type"/>
</dbReference>
<dbReference type="InterPro" id="IPR036236">
    <property type="entry name" value="Znf_C2H2_sf"/>
</dbReference>
<feature type="domain" description="C2H2-type" evidence="11">
    <location>
        <begin position="213"/>
        <end position="236"/>
    </location>
</feature>
<feature type="domain" description="C2H2-type" evidence="11">
    <location>
        <begin position="184"/>
        <end position="211"/>
    </location>
</feature>
<dbReference type="Proteomes" id="UP001152747">
    <property type="component" value="Unassembled WGS sequence"/>
</dbReference>
<keyword evidence="13" id="KW-1185">Reference proteome</keyword>
<proteinExistence type="predicted"/>
<keyword evidence="7" id="KW-0238">DNA-binding</keyword>
<dbReference type="GO" id="GO:0008270">
    <property type="term" value="F:zinc ion binding"/>
    <property type="evidence" value="ECO:0007669"/>
    <property type="project" value="UniProtKB-KW"/>
</dbReference>
<evidence type="ECO:0000313" key="13">
    <source>
        <dbReference type="Proteomes" id="UP001152747"/>
    </source>
</evidence>
<dbReference type="PROSITE" id="PS50157">
    <property type="entry name" value="ZINC_FINGER_C2H2_2"/>
    <property type="match status" value="7"/>
</dbReference>
<gene>
    <name evidence="12" type="ORF">CAMP_LOCUS5491</name>
</gene>
<dbReference type="GO" id="GO:0003677">
    <property type="term" value="F:DNA binding"/>
    <property type="evidence" value="ECO:0007669"/>
    <property type="project" value="UniProtKB-KW"/>
</dbReference>
<evidence type="ECO:0000256" key="3">
    <source>
        <dbReference type="ARBA" id="ARBA00022737"/>
    </source>
</evidence>
<dbReference type="OrthoDB" id="9439903at2759"/>
<keyword evidence="5" id="KW-0862">Zinc</keyword>
<name>A0A9P1MWH4_9PELO</name>
<keyword evidence="2" id="KW-0479">Metal-binding</keyword>
<keyword evidence="8" id="KW-0804">Transcription</keyword>
<feature type="domain" description="C2H2-type" evidence="11">
    <location>
        <begin position="278"/>
        <end position="305"/>
    </location>
</feature>
<keyword evidence="9" id="KW-0539">Nucleus</keyword>
<evidence type="ECO:0000256" key="4">
    <source>
        <dbReference type="ARBA" id="ARBA00022771"/>
    </source>
</evidence>
<protein>
    <recommendedName>
        <fullName evidence="11">C2H2-type domain-containing protein</fullName>
    </recommendedName>
</protein>
<evidence type="ECO:0000256" key="10">
    <source>
        <dbReference type="PROSITE-ProRule" id="PRU00042"/>
    </source>
</evidence>
<comment type="caution">
    <text evidence="12">The sequence shown here is derived from an EMBL/GenBank/DDBJ whole genome shotgun (WGS) entry which is preliminary data.</text>
</comment>
<accession>A0A9P1MWH4</accession>
<evidence type="ECO:0000259" key="11">
    <source>
        <dbReference type="PROSITE" id="PS50157"/>
    </source>
</evidence>
<evidence type="ECO:0000256" key="1">
    <source>
        <dbReference type="ARBA" id="ARBA00004123"/>
    </source>
</evidence>
<evidence type="ECO:0000256" key="6">
    <source>
        <dbReference type="ARBA" id="ARBA00023015"/>
    </source>
</evidence>
<feature type="domain" description="C2H2-type" evidence="11">
    <location>
        <begin position="334"/>
        <end position="362"/>
    </location>
</feature>
<dbReference type="PANTHER" id="PTHR24379">
    <property type="entry name" value="KRAB AND ZINC FINGER DOMAIN-CONTAINING"/>
    <property type="match status" value="1"/>
</dbReference>
<feature type="domain" description="C2H2-type" evidence="11">
    <location>
        <begin position="306"/>
        <end position="333"/>
    </location>
</feature>
<dbReference type="GO" id="GO:0005634">
    <property type="term" value="C:nucleus"/>
    <property type="evidence" value="ECO:0007669"/>
    <property type="project" value="UniProtKB-SubCell"/>
</dbReference>
<comment type="subcellular location">
    <subcellularLocation>
        <location evidence="1">Nucleus</location>
    </subcellularLocation>
</comment>
<dbReference type="FunFam" id="3.30.160.60:FF:000064">
    <property type="entry name" value="Early growth response protein 3"/>
    <property type="match status" value="1"/>
</dbReference>
<dbReference type="PROSITE" id="PS00028">
    <property type="entry name" value="ZINC_FINGER_C2H2_1"/>
    <property type="match status" value="6"/>
</dbReference>
<dbReference type="SUPFAM" id="SSF57667">
    <property type="entry name" value="beta-beta-alpha zinc fingers"/>
    <property type="match status" value="4"/>
</dbReference>
<evidence type="ECO:0000256" key="7">
    <source>
        <dbReference type="ARBA" id="ARBA00023125"/>
    </source>
</evidence>
<sequence length="388" mass="44389">MDPSLNVDVYEECTTTEGDWQPPRHIGFELTDTKCFKTPSGVQKTATISREQLPNAKIDLSGNILEGDLLGESVIHYDQEVICEPSTSNAPISQDFRQPVPLHRMSIRIGQKVLKFKVINASEAPEGPDKIDNPEPSWLTDPEPITEPKSLAGLYVCTNCKTYFGNPEVWQRHMREVHVDARPFACFSCGMKFANKSSMTMHLKDHALLRPVYACDFCSKTFSKIESRNLHRKMHTVRFQCPNCSRFFRTRELLSNHSNTCTSEYNDEILPNGLPARFRCSYCSRRFHHKKDMVIHERIHTGEKPFTCGYCSKGFAQSQALTAHIRSHTHELPYKCEVCAKKFRDNSALRKHELSVHMSDPIAKTVYRINTKPKLPAENQEESIQNLL</sequence>
<evidence type="ECO:0000256" key="9">
    <source>
        <dbReference type="ARBA" id="ARBA00023242"/>
    </source>
</evidence>
<feature type="domain" description="C2H2-type" evidence="11">
    <location>
        <begin position="239"/>
        <end position="266"/>
    </location>
</feature>
<feature type="domain" description="C2H2-type" evidence="11">
    <location>
        <begin position="155"/>
        <end position="183"/>
    </location>
</feature>
<dbReference type="Pfam" id="PF00096">
    <property type="entry name" value="zf-C2H2"/>
    <property type="match status" value="3"/>
</dbReference>
<dbReference type="SMART" id="SM00355">
    <property type="entry name" value="ZnF_C2H2"/>
    <property type="match status" value="7"/>
</dbReference>
<dbReference type="Gene3D" id="3.30.160.60">
    <property type="entry name" value="Classic Zinc Finger"/>
    <property type="match status" value="5"/>
</dbReference>
<keyword evidence="6" id="KW-0805">Transcription regulation</keyword>
<evidence type="ECO:0000256" key="8">
    <source>
        <dbReference type="ARBA" id="ARBA00023163"/>
    </source>
</evidence>
<reference evidence="12" key="1">
    <citation type="submission" date="2022-11" db="EMBL/GenBank/DDBJ databases">
        <authorList>
            <person name="Kikuchi T."/>
        </authorList>
    </citation>
    <scope>NUCLEOTIDE SEQUENCE</scope>
    <source>
        <strain evidence="12">PS1010</strain>
    </source>
</reference>
<keyword evidence="4 10" id="KW-0863">Zinc-finger</keyword>
<evidence type="ECO:0000313" key="12">
    <source>
        <dbReference type="EMBL" id="CAI5442854.1"/>
    </source>
</evidence>